<dbReference type="EC" id="1.11.1.7" evidence="3 16"/>
<feature type="binding site" evidence="13">
    <location>
        <position position="109"/>
    </location>
    <ligand>
        <name>Ca(2+)</name>
        <dbReference type="ChEBI" id="CHEBI:29108"/>
        <label>1</label>
    </ligand>
</feature>
<proteinExistence type="inferred from homology"/>
<comment type="function">
    <text evidence="2">Removal of H(2)O(2), oxidation of toxic reductants, biosynthesis and degradation of lignin, suberization, auxin catabolism, response to environmental stresses such as wounding, pathogen attack and oxidative stress. These functions might be dependent on each isozyme/isoform in each plant tissue.</text>
</comment>
<feature type="active site" description="Proton acceptor" evidence="12">
    <location>
        <position position="62"/>
    </location>
</feature>
<dbReference type="AlphaFoldDB" id="A0A498IF33"/>
<keyword evidence="8 13" id="KW-0106">Calcium</keyword>
<feature type="disulfide bond" evidence="15">
    <location>
        <begin position="64"/>
        <end position="94"/>
    </location>
</feature>
<evidence type="ECO:0000313" key="19">
    <source>
        <dbReference type="Proteomes" id="UP000290289"/>
    </source>
</evidence>
<comment type="catalytic activity">
    <reaction evidence="1 16">
        <text>2 a phenolic donor + H2O2 = 2 a phenolic radical donor + 2 H2O</text>
        <dbReference type="Rhea" id="RHEA:56136"/>
        <dbReference type="ChEBI" id="CHEBI:15377"/>
        <dbReference type="ChEBI" id="CHEBI:16240"/>
        <dbReference type="ChEBI" id="CHEBI:139520"/>
        <dbReference type="ChEBI" id="CHEBI:139521"/>
        <dbReference type="EC" id="1.11.1.7"/>
    </reaction>
</comment>
<evidence type="ECO:0000256" key="12">
    <source>
        <dbReference type="PIRSR" id="PIRSR600823-1"/>
    </source>
</evidence>
<feature type="binding site" evidence="13">
    <location>
        <position position="231"/>
    </location>
    <ligand>
        <name>Ca(2+)</name>
        <dbReference type="ChEBI" id="CHEBI:29108"/>
        <label>2</label>
    </ligand>
</feature>
<dbReference type="PROSITE" id="PS50873">
    <property type="entry name" value="PEROXIDASE_4"/>
    <property type="match status" value="1"/>
</dbReference>
<dbReference type="GO" id="GO:0140825">
    <property type="term" value="F:lactoperoxidase activity"/>
    <property type="evidence" value="ECO:0007669"/>
    <property type="project" value="UniProtKB-EC"/>
</dbReference>
<evidence type="ECO:0000256" key="8">
    <source>
        <dbReference type="ARBA" id="ARBA00022837"/>
    </source>
</evidence>
<dbReference type="EMBL" id="RDQH01000338">
    <property type="protein sequence ID" value="RXH81619.1"/>
    <property type="molecule type" value="Genomic_DNA"/>
</dbReference>
<feature type="disulfide bond" evidence="15">
    <location>
        <begin position="31"/>
        <end position="135"/>
    </location>
</feature>
<feature type="chain" id="PRO_5019619097" description="Peroxidase" evidence="16">
    <location>
        <begin position="30"/>
        <end position="295"/>
    </location>
</feature>
<evidence type="ECO:0000313" key="18">
    <source>
        <dbReference type="EMBL" id="RXH81619.1"/>
    </source>
</evidence>
<evidence type="ECO:0000256" key="10">
    <source>
        <dbReference type="ARBA" id="ARBA00023004"/>
    </source>
</evidence>
<dbReference type="GO" id="GO:0042744">
    <property type="term" value="P:hydrogen peroxide catabolic process"/>
    <property type="evidence" value="ECO:0007669"/>
    <property type="project" value="UniProtKB-KW"/>
</dbReference>
<keyword evidence="9 16" id="KW-0560">Oxidoreductase</keyword>
<dbReference type="PRINTS" id="PR00461">
    <property type="entry name" value="PLPEROXIDASE"/>
</dbReference>
<evidence type="ECO:0000256" key="5">
    <source>
        <dbReference type="ARBA" id="ARBA00022559"/>
    </source>
</evidence>
<dbReference type="InterPro" id="IPR010255">
    <property type="entry name" value="Haem_peroxidase_sf"/>
</dbReference>
<comment type="cofactor">
    <cofactor evidence="13 16">
        <name>Ca(2+)</name>
        <dbReference type="ChEBI" id="CHEBI:29108"/>
    </cofactor>
    <text evidence="13 16">Binds 2 calcium ions per subunit.</text>
</comment>
<protein>
    <recommendedName>
        <fullName evidence="3 16">Peroxidase</fullName>
        <ecNumber evidence="3 16">1.11.1.7</ecNumber>
    </recommendedName>
</protein>
<dbReference type="PRINTS" id="PR00458">
    <property type="entry name" value="PEROXIDASE"/>
</dbReference>
<evidence type="ECO:0000256" key="9">
    <source>
        <dbReference type="ARBA" id="ARBA00023002"/>
    </source>
</evidence>
<keyword evidence="6 16" id="KW-0349">Heme</keyword>
<dbReference type="Gene3D" id="1.10.520.10">
    <property type="match status" value="1"/>
</dbReference>
<feature type="binding site" evidence="13">
    <location>
        <position position="95"/>
    </location>
    <ligand>
        <name>Ca(2+)</name>
        <dbReference type="ChEBI" id="CHEBI:29108"/>
        <label>1</label>
    </ligand>
</feature>
<keyword evidence="16" id="KW-0732">Signal</keyword>
<evidence type="ECO:0000259" key="17">
    <source>
        <dbReference type="PROSITE" id="PS50873"/>
    </source>
</evidence>
<evidence type="ECO:0000256" key="14">
    <source>
        <dbReference type="PIRSR" id="PIRSR600823-4"/>
    </source>
</evidence>
<dbReference type="GO" id="GO:0005576">
    <property type="term" value="C:extracellular region"/>
    <property type="evidence" value="ECO:0007669"/>
    <property type="project" value="UniProtKB-SubCell"/>
</dbReference>
<evidence type="ECO:0000256" key="3">
    <source>
        <dbReference type="ARBA" id="ARBA00012313"/>
    </source>
</evidence>
<feature type="binding site" evidence="13">
    <location>
        <position position="234"/>
    </location>
    <ligand>
        <name>Ca(2+)</name>
        <dbReference type="ChEBI" id="CHEBI:29108"/>
        <label>2</label>
    </ligand>
</feature>
<evidence type="ECO:0000256" key="16">
    <source>
        <dbReference type="RuleBase" id="RU362060"/>
    </source>
</evidence>
<evidence type="ECO:0000256" key="11">
    <source>
        <dbReference type="ARBA" id="ARBA00023324"/>
    </source>
</evidence>
<dbReference type="PANTHER" id="PTHR31517">
    <property type="match status" value="1"/>
</dbReference>
<evidence type="ECO:0000256" key="6">
    <source>
        <dbReference type="ARBA" id="ARBA00022617"/>
    </source>
</evidence>
<keyword evidence="15" id="KW-1015">Disulfide bond</keyword>
<keyword evidence="5 16" id="KW-0575">Peroxidase</keyword>
<feature type="binding site" description="axial binding residue" evidence="13">
    <location>
        <position position="201"/>
    </location>
    <ligand>
        <name>heme b</name>
        <dbReference type="ChEBI" id="CHEBI:60344"/>
    </ligand>
    <ligandPart>
        <name>Fe</name>
        <dbReference type="ChEBI" id="CHEBI:18248"/>
    </ligandPart>
</feature>
<dbReference type="GO" id="GO:0046872">
    <property type="term" value="F:metal ion binding"/>
    <property type="evidence" value="ECO:0007669"/>
    <property type="project" value="UniProtKB-UniRule"/>
</dbReference>
<feature type="binding site" evidence="13">
    <location>
        <position position="202"/>
    </location>
    <ligand>
        <name>Ca(2+)</name>
        <dbReference type="ChEBI" id="CHEBI:29108"/>
        <label>2</label>
    </ligand>
</feature>
<comment type="caution">
    <text evidence="18">The sequence shown here is derived from an EMBL/GenBank/DDBJ whole genome shotgun (WGS) entry which is preliminary data.</text>
</comment>
<dbReference type="STRING" id="3750.A0A498IF33"/>
<reference evidence="18 19" key="1">
    <citation type="submission" date="2018-10" db="EMBL/GenBank/DDBJ databases">
        <title>A high-quality apple genome assembly.</title>
        <authorList>
            <person name="Hu J."/>
        </authorList>
    </citation>
    <scope>NUCLEOTIDE SEQUENCE [LARGE SCALE GENOMIC DNA]</scope>
    <source>
        <strain evidence="19">cv. HFTH1</strain>
        <tissue evidence="18">Young leaf</tissue>
    </source>
</reference>
<keyword evidence="11 16" id="KW-0376">Hydrogen peroxide</keyword>
<feature type="domain" description="Plant heme peroxidase family profile" evidence="17">
    <location>
        <begin position="21"/>
        <end position="291"/>
    </location>
</feature>
<dbReference type="PROSITE" id="PS00436">
    <property type="entry name" value="PEROXIDASE_2"/>
    <property type="match status" value="1"/>
</dbReference>
<keyword evidence="19" id="KW-1185">Reference proteome</keyword>
<feature type="binding site" evidence="13">
    <location>
        <position position="93"/>
    </location>
    <ligand>
        <name>Ca(2+)</name>
        <dbReference type="ChEBI" id="CHEBI:29108"/>
        <label>1</label>
    </ligand>
</feature>
<feature type="binding site" evidence="13">
    <location>
        <position position="239"/>
    </location>
    <ligand>
        <name>Ca(2+)</name>
        <dbReference type="ChEBI" id="CHEBI:29108"/>
        <label>2</label>
    </ligand>
</feature>
<feature type="signal peptide" evidence="16">
    <location>
        <begin position="1"/>
        <end position="29"/>
    </location>
</feature>
<comment type="cofactor">
    <cofactor evidence="13 16">
        <name>heme b</name>
        <dbReference type="ChEBI" id="CHEBI:60344"/>
    </cofactor>
    <text evidence="13 16">Binds 1 heme b (iron(II)-protoporphyrin IX) group per subunit.</text>
</comment>
<feature type="binding site" evidence="13">
    <location>
        <position position="66"/>
    </location>
    <ligand>
        <name>Ca(2+)</name>
        <dbReference type="ChEBI" id="CHEBI:29108"/>
        <label>1</label>
    </ligand>
</feature>
<evidence type="ECO:0000256" key="4">
    <source>
        <dbReference type="ARBA" id="ARBA00022525"/>
    </source>
</evidence>
<evidence type="ECO:0000256" key="13">
    <source>
        <dbReference type="PIRSR" id="PIRSR600823-3"/>
    </source>
</evidence>
<evidence type="ECO:0000256" key="15">
    <source>
        <dbReference type="PIRSR" id="PIRSR600823-5"/>
    </source>
</evidence>
<name>A0A498IF33_MALDO</name>
<feature type="binding site" evidence="13">
    <location>
        <position position="97"/>
    </location>
    <ligand>
        <name>Ca(2+)</name>
        <dbReference type="ChEBI" id="CHEBI:29108"/>
        <label>1</label>
    </ligand>
</feature>
<dbReference type="SUPFAM" id="SSF48113">
    <property type="entry name" value="Heme-dependent peroxidases"/>
    <property type="match status" value="1"/>
</dbReference>
<dbReference type="InterPro" id="IPR002016">
    <property type="entry name" value="Haem_peroxidase"/>
</dbReference>
<dbReference type="Gene3D" id="1.10.420.10">
    <property type="entry name" value="Peroxidase, domain 2"/>
    <property type="match status" value="1"/>
</dbReference>
<dbReference type="Proteomes" id="UP000290289">
    <property type="component" value="Chromosome 12"/>
</dbReference>
<dbReference type="InterPro" id="IPR000823">
    <property type="entry name" value="Peroxidase_pln"/>
</dbReference>
<keyword evidence="4 16" id="KW-0964">Secreted</keyword>
<evidence type="ECO:0000256" key="1">
    <source>
        <dbReference type="ARBA" id="ARBA00000189"/>
    </source>
</evidence>
<dbReference type="Pfam" id="PF00141">
    <property type="entry name" value="peroxidase"/>
    <property type="match status" value="1"/>
</dbReference>
<comment type="similarity">
    <text evidence="16">Belongs to the peroxidase family. Classical plant (class III) peroxidase subfamily.</text>
</comment>
<keyword evidence="10 13" id="KW-0408">Iron</keyword>
<evidence type="ECO:0000256" key="2">
    <source>
        <dbReference type="ARBA" id="ARBA00002322"/>
    </source>
</evidence>
<accession>A0A498IF33</accession>
<feature type="site" description="Transition state stabilizer" evidence="14">
    <location>
        <position position="58"/>
    </location>
</feature>
<feature type="binding site" evidence="13">
    <location>
        <position position="63"/>
    </location>
    <ligand>
        <name>Ca(2+)</name>
        <dbReference type="ChEBI" id="CHEBI:29108"/>
        <label>1</label>
    </ligand>
</feature>
<gene>
    <name evidence="18" type="ORF">DVH24_035040</name>
</gene>
<evidence type="ECO:0000256" key="7">
    <source>
        <dbReference type="ARBA" id="ARBA00022723"/>
    </source>
</evidence>
<comment type="subcellular location">
    <subcellularLocation>
        <location evidence="16">Secreted</location>
    </subcellularLocation>
</comment>
<sequence length="295" mass="32216">METIKTSFLAFNFLLLLVVADLRVGFYNATCPQAESIKRQVVQRWFATDSSITGGLLRVHFHDCFVRHSSKEKKRKLISTSTINQCTLYVLQGCDASILVDSTKKKSSEKSAGPNLIVRVYELIDEIKKSLEAACPSIVSSADIVTLATRDSVVLAGGPRYAAPTDAVTGWYQTQTSVSGIAIFHCQRVTLNAMVTLLGAHTYLLIPQDPALVSKLSILCVASKNPSTFLDQNTSSTFDNQFYNQILSRRGFLQIDQELASDTSTVGIVSGFASNSLRFSQSFATAMLGAGWKCC</sequence>
<dbReference type="InterPro" id="IPR019794">
    <property type="entry name" value="Peroxidases_AS"/>
</dbReference>
<organism evidence="18 19">
    <name type="scientific">Malus domestica</name>
    <name type="common">Apple</name>
    <name type="synonym">Pyrus malus</name>
    <dbReference type="NCBI Taxonomy" id="3750"/>
    <lineage>
        <taxon>Eukaryota</taxon>
        <taxon>Viridiplantae</taxon>
        <taxon>Streptophyta</taxon>
        <taxon>Embryophyta</taxon>
        <taxon>Tracheophyta</taxon>
        <taxon>Spermatophyta</taxon>
        <taxon>Magnoliopsida</taxon>
        <taxon>eudicotyledons</taxon>
        <taxon>Gunneridae</taxon>
        <taxon>Pentapetalae</taxon>
        <taxon>rosids</taxon>
        <taxon>fabids</taxon>
        <taxon>Rosales</taxon>
        <taxon>Rosaceae</taxon>
        <taxon>Amygdaloideae</taxon>
        <taxon>Maleae</taxon>
        <taxon>Malus</taxon>
    </lineage>
</organism>
<dbReference type="GO" id="GO:0020037">
    <property type="term" value="F:heme binding"/>
    <property type="evidence" value="ECO:0007669"/>
    <property type="project" value="UniProtKB-UniRule"/>
</dbReference>
<keyword evidence="7 13" id="KW-0479">Metal-binding</keyword>
<dbReference type="PANTHER" id="PTHR31517:SF59">
    <property type="entry name" value="PEROXIDASE"/>
    <property type="match status" value="1"/>
</dbReference>
<dbReference type="GO" id="GO:0006979">
    <property type="term" value="P:response to oxidative stress"/>
    <property type="evidence" value="ECO:0007669"/>
    <property type="project" value="UniProtKB-UniRule"/>
</dbReference>